<dbReference type="FunFam" id="3.20.20.70:FF:000022">
    <property type="entry name" value="3-keto-L-gulonate-6-phosphate decarboxylase UlaD"/>
    <property type="match status" value="1"/>
</dbReference>
<dbReference type="InterPro" id="IPR017553">
    <property type="entry name" value="3-hexulose-6-phosphate_synth"/>
</dbReference>
<evidence type="ECO:0000313" key="11">
    <source>
        <dbReference type="Proteomes" id="UP000480929"/>
    </source>
</evidence>
<dbReference type="GO" id="GO:0019854">
    <property type="term" value="P:L-ascorbic acid catabolic process"/>
    <property type="evidence" value="ECO:0007669"/>
    <property type="project" value="TreeGrafter"/>
</dbReference>
<evidence type="ECO:0000259" key="7">
    <source>
        <dbReference type="SMART" id="SM00934"/>
    </source>
</evidence>
<dbReference type="AlphaFoldDB" id="A0A6N7SAK9"/>
<dbReference type="GO" id="GO:0033982">
    <property type="term" value="F:3-dehydro-L-gulonate-6-phosphate decarboxylase activity"/>
    <property type="evidence" value="ECO:0007669"/>
    <property type="project" value="TreeGrafter"/>
</dbReference>
<dbReference type="Pfam" id="PF00215">
    <property type="entry name" value="OMPdecase"/>
    <property type="match status" value="1"/>
</dbReference>
<reference evidence="10 11" key="1">
    <citation type="journal article" date="2019" name="Nat. Med.">
        <title>A library of human gut bacterial isolates paired with longitudinal multiomics data enables mechanistic microbiome research.</title>
        <authorList>
            <person name="Poyet M."/>
            <person name="Groussin M."/>
            <person name="Gibbons S.M."/>
            <person name="Avila-Pacheco J."/>
            <person name="Jiang X."/>
            <person name="Kearney S.M."/>
            <person name="Perrotta A.R."/>
            <person name="Berdy B."/>
            <person name="Zhao S."/>
            <person name="Lieberman T.D."/>
            <person name="Swanson P.K."/>
            <person name="Smith M."/>
            <person name="Roesemann S."/>
            <person name="Alexander J.E."/>
            <person name="Rich S.A."/>
            <person name="Livny J."/>
            <person name="Vlamakis H."/>
            <person name="Clish C."/>
            <person name="Bullock K."/>
            <person name="Deik A."/>
            <person name="Scott J."/>
            <person name="Pierce K.A."/>
            <person name="Xavier R.J."/>
            <person name="Alm E.J."/>
        </authorList>
    </citation>
    <scope>NUCLEOTIDE SEQUENCE [LARGE SCALE GENOMIC DNA]</scope>
    <source>
        <strain evidence="8 10">BIOML-A4</strain>
        <strain evidence="9 11">BIOML-A5</strain>
    </source>
</reference>
<comment type="pathway">
    <text evidence="2">One-carbon metabolism; formaldehyde assimilation via RuMP pathway; D-fructose 6-phosphate from D-ribulose 5-phosphate and formaldehyde: step 1/2.</text>
</comment>
<dbReference type="GO" id="GO:0043801">
    <property type="term" value="F:hexulose-6-phosphate synthase activity"/>
    <property type="evidence" value="ECO:0007669"/>
    <property type="project" value="UniProtKB-EC"/>
</dbReference>
<evidence type="ECO:0000256" key="1">
    <source>
        <dbReference type="ARBA" id="ARBA00000718"/>
    </source>
</evidence>
<dbReference type="Proteomes" id="UP000433575">
    <property type="component" value="Unassembled WGS sequence"/>
</dbReference>
<dbReference type="OrthoDB" id="43475at2"/>
<dbReference type="NCBIfam" id="TIGR03128">
    <property type="entry name" value="RuMP_HxlA"/>
    <property type="match status" value="1"/>
</dbReference>
<dbReference type="Gene3D" id="3.20.20.70">
    <property type="entry name" value="Aldolase class I"/>
    <property type="match status" value="1"/>
</dbReference>
<dbReference type="SUPFAM" id="SSF51366">
    <property type="entry name" value="Ribulose-phoshate binding barrel"/>
    <property type="match status" value="1"/>
</dbReference>
<evidence type="ECO:0000256" key="3">
    <source>
        <dbReference type="ARBA" id="ARBA00006350"/>
    </source>
</evidence>
<protein>
    <recommendedName>
        <fullName evidence="4">3-hexulose-6-phosphate synthase</fullName>
        <ecNumber evidence="4">4.1.2.43</ecNumber>
    </recommendedName>
</protein>
<comment type="caution">
    <text evidence="8">The sequence shown here is derived from an EMBL/GenBank/DDBJ whole genome shotgun (WGS) entry which is preliminary data.</text>
</comment>
<dbReference type="GO" id="GO:0004590">
    <property type="term" value="F:orotidine-5'-phosphate decarboxylase activity"/>
    <property type="evidence" value="ECO:0007669"/>
    <property type="project" value="InterPro"/>
</dbReference>
<evidence type="ECO:0000313" key="9">
    <source>
        <dbReference type="EMBL" id="MSC34395.1"/>
    </source>
</evidence>
<dbReference type="PANTHER" id="PTHR35039:SF3">
    <property type="entry name" value="3-KETO-L-GULONATE-6-PHOSPHATE DECARBOXYLASE SGBH-RELATED"/>
    <property type="match status" value="1"/>
</dbReference>
<sequence length="209" mass="21901">MKLQIAIDLTEMGKALCLAEKVKDIVDIVEIGTPLIIKEGMHPVRALKSKFPELCVLADTKIMDGGAIECHDACEAGADIVTVLALADQATITEVVKTAHAAGKQVLADLIGVDDLATKAQLCLTLGVDLIGVHTGVDRQKQGGTPLKDLTLLAEKIDPSKIAVAGGVSLQTIDDYVRLKPGIIIAGSALYNAADIKQAALAMKGCLRK</sequence>
<evidence type="ECO:0000256" key="4">
    <source>
        <dbReference type="ARBA" id="ARBA00012890"/>
    </source>
</evidence>
<evidence type="ECO:0000313" key="8">
    <source>
        <dbReference type="EMBL" id="MSA90665.1"/>
    </source>
</evidence>
<dbReference type="CDD" id="cd04726">
    <property type="entry name" value="KGPDC_HPS"/>
    <property type="match status" value="1"/>
</dbReference>
<comment type="similarity">
    <text evidence="3">Belongs to the HPS/KGPDC family. HPS subfamily.</text>
</comment>
<dbReference type="EMBL" id="WKPJ01000031">
    <property type="protein sequence ID" value="MSA90665.1"/>
    <property type="molecule type" value="Genomic_DNA"/>
</dbReference>
<dbReference type="RefSeq" id="WP_154240011.1">
    <property type="nucleotide sequence ID" value="NZ_CALJPI010000215.1"/>
</dbReference>
<dbReference type="InterPro" id="IPR011060">
    <property type="entry name" value="RibuloseP-bd_barrel"/>
</dbReference>
<evidence type="ECO:0000256" key="6">
    <source>
        <dbReference type="ARBA" id="ARBA00023277"/>
    </source>
</evidence>
<dbReference type="EMBL" id="WKPI01000033">
    <property type="protein sequence ID" value="MSC34395.1"/>
    <property type="molecule type" value="Genomic_DNA"/>
</dbReference>
<dbReference type="GO" id="GO:0006207">
    <property type="term" value="P:'de novo' pyrimidine nucleobase biosynthetic process"/>
    <property type="evidence" value="ECO:0007669"/>
    <property type="project" value="InterPro"/>
</dbReference>
<keyword evidence="6" id="KW-0119">Carbohydrate metabolism</keyword>
<name>A0A6N7SAK9_9FIRM</name>
<keyword evidence="5" id="KW-0456">Lyase</keyword>
<feature type="domain" description="Orotidine 5'-phosphate decarboxylase" evidence="7">
    <location>
        <begin position="2"/>
        <end position="203"/>
    </location>
</feature>
<accession>A0A6N7SAK9</accession>
<proteinExistence type="inferred from homology"/>
<gene>
    <name evidence="9" type="ORF">GKD88_14815</name>
    <name evidence="8" type="ORF">GKE08_15145</name>
</gene>
<dbReference type="InterPro" id="IPR001754">
    <property type="entry name" value="OMPdeCOase_dom"/>
</dbReference>
<organism evidence="8 10">
    <name type="scientific">Holdemania massiliensis</name>
    <dbReference type="NCBI Taxonomy" id="1468449"/>
    <lineage>
        <taxon>Bacteria</taxon>
        <taxon>Bacillati</taxon>
        <taxon>Bacillota</taxon>
        <taxon>Erysipelotrichia</taxon>
        <taxon>Erysipelotrichales</taxon>
        <taxon>Erysipelotrichaceae</taxon>
        <taxon>Holdemania</taxon>
    </lineage>
</organism>
<evidence type="ECO:0000256" key="2">
    <source>
        <dbReference type="ARBA" id="ARBA00005014"/>
    </source>
</evidence>
<dbReference type="InterPro" id="IPR013785">
    <property type="entry name" value="Aldolase_TIM"/>
</dbReference>
<comment type="catalytic activity">
    <reaction evidence="1">
        <text>D-ribulose 5-phosphate + formaldehyde = D-arabino-hex-3-ulose 6-phosphate</text>
        <dbReference type="Rhea" id="RHEA:25201"/>
        <dbReference type="ChEBI" id="CHEBI:16842"/>
        <dbReference type="ChEBI" id="CHEBI:58121"/>
        <dbReference type="ChEBI" id="CHEBI:58542"/>
        <dbReference type="EC" id="4.1.2.43"/>
    </reaction>
</comment>
<evidence type="ECO:0000313" key="10">
    <source>
        <dbReference type="Proteomes" id="UP000433575"/>
    </source>
</evidence>
<dbReference type="Proteomes" id="UP000480929">
    <property type="component" value="Unassembled WGS sequence"/>
</dbReference>
<dbReference type="PANTHER" id="PTHR35039">
    <property type="entry name" value="3-KETO-L-GULONATE-6-PHOSPHATE DECARBOXYLASE SGBH-RELATED"/>
    <property type="match status" value="1"/>
</dbReference>
<evidence type="ECO:0000256" key="5">
    <source>
        <dbReference type="ARBA" id="ARBA00023239"/>
    </source>
</evidence>
<dbReference type="SMART" id="SM00934">
    <property type="entry name" value="OMPdecase"/>
    <property type="match status" value="1"/>
</dbReference>
<dbReference type="InterPro" id="IPR041710">
    <property type="entry name" value="HPS/KGPDC"/>
</dbReference>
<keyword evidence="11" id="KW-1185">Reference proteome</keyword>
<dbReference type="EC" id="4.1.2.43" evidence="4"/>